<dbReference type="EMBL" id="CAJVPW010000197">
    <property type="protein sequence ID" value="CAG8446320.1"/>
    <property type="molecule type" value="Genomic_DNA"/>
</dbReference>
<evidence type="ECO:0000313" key="1">
    <source>
        <dbReference type="EMBL" id="CAG8446320.1"/>
    </source>
</evidence>
<gene>
    <name evidence="1" type="ORF">SPELUC_LOCUS522</name>
</gene>
<accession>A0ACA9K0W5</accession>
<evidence type="ECO:0000313" key="2">
    <source>
        <dbReference type="Proteomes" id="UP000789366"/>
    </source>
</evidence>
<proteinExistence type="predicted"/>
<name>A0ACA9K0W5_9GLOM</name>
<dbReference type="Proteomes" id="UP000789366">
    <property type="component" value="Unassembled WGS sequence"/>
</dbReference>
<reference evidence="1" key="1">
    <citation type="submission" date="2021-06" db="EMBL/GenBank/DDBJ databases">
        <authorList>
            <person name="Kallberg Y."/>
            <person name="Tangrot J."/>
            <person name="Rosling A."/>
        </authorList>
    </citation>
    <scope>NUCLEOTIDE SEQUENCE</scope>
    <source>
        <strain evidence="1">28 12/20/2015</strain>
    </source>
</reference>
<keyword evidence="2" id="KW-1185">Reference proteome</keyword>
<comment type="caution">
    <text evidence="1">The sequence shown here is derived from an EMBL/GenBank/DDBJ whole genome shotgun (WGS) entry which is preliminary data.</text>
</comment>
<protein>
    <submittedName>
        <fullName evidence="1">12587_t:CDS:1</fullName>
    </submittedName>
</protein>
<sequence length="40" mass="4619">MPDLYYSSALKIGRLEPLLSEDARCRNKNEQSIIMSAQYN</sequence>
<organism evidence="1 2">
    <name type="scientific">Cetraspora pellucida</name>
    <dbReference type="NCBI Taxonomy" id="1433469"/>
    <lineage>
        <taxon>Eukaryota</taxon>
        <taxon>Fungi</taxon>
        <taxon>Fungi incertae sedis</taxon>
        <taxon>Mucoromycota</taxon>
        <taxon>Glomeromycotina</taxon>
        <taxon>Glomeromycetes</taxon>
        <taxon>Diversisporales</taxon>
        <taxon>Gigasporaceae</taxon>
        <taxon>Cetraspora</taxon>
    </lineage>
</organism>